<dbReference type="SUPFAM" id="SSF55424">
    <property type="entry name" value="FAD/NAD-linked reductases, dimerisation (C-terminal) domain"/>
    <property type="match status" value="1"/>
</dbReference>
<keyword evidence="10" id="KW-1185">Reference proteome</keyword>
<dbReference type="GO" id="GO:0050660">
    <property type="term" value="F:flavin adenine dinucleotide binding"/>
    <property type="evidence" value="ECO:0007669"/>
    <property type="project" value="TreeGrafter"/>
</dbReference>
<dbReference type="RefSeq" id="WP_106298930.1">
    <property type="nucleotide sequence ID" value="NZ_PVTI01000038.1"/>
</dbReference>
<sequence length="473" mass="49199">MSDAEQVEEFDVVVIGGGPAGENAADYAIRGSDRTAAIVEAELLGGECSYWACMPSKALLRPLDVAASAAHLGGLSEPVLDRDALLARRDSWVSNWKDTGQVKWADGAGITVVRGRGRLAGERVVEVAGSDGSTRTLRARSAVVLATGSVAVIPEPYAGLAPWTSRDATAVTEVPESIAVIGGGVVAVEAARWLAALGSDVTLIVRDDRLLGRAEDVVSDFVVKGLQDNGVDVRLSTEITDATRVDADPDASVGTVHGGPVTLTLADGIRLEVAEVLVATGRRPATDDLGLESVGLSAEDLRGVTSGDPLPAWLHTVGDVNGAAPLTHWGKYQARLVGRRIAGDDDAAELADVPNDVPVPQVVFTDPQVAWVGMTSAEAREKGLTVTVVDTDYTSASGAGLLRDDATGTCRLVVDTDRGVLVGATFVGPEVAELLHSATVAITGEVPVARLHHAVPSYPTASEVWLRLLDQLT</sequence>
<dbReference type="PIRSF" id="PIRSF000350">
    <property type="entry name" value="Mercury_reductase_MerA"/>
    <property type="match status" value="1"/>
</dbReference>
<reference evidence="9 10" key="1">
    <citation type="submission" date="2018-03" db="EMBL/GenBank/DDBJ databases">
        <title>Genomic Encyclopedia of Archaeal and Bacterial Type Strains, Phase II (KMG-II): from individual species to whole genera.</title>
        <authorList>
            <person name="Goeker M."/>
        </authorList>
    </citation>
    <scope>NUCLEOTIDE SEQUENCE [LARGE SCALE GENOMIC DNA]</scope>
    <source>
        <strain evidence="9 10">ATCC BAA-1496</strain>
    </source>
</reference>
<dbReference type="Gene3D" id="3.50.50.60">
    <property type="entry name" value="FAD/NAD(P)-binding domain"/>
    <property type="match status" value="2"/>
</dbReference>
<comment type="similarity">
    <text evidence="1">Belongs to the class-I pyridine nucleotide-disulfide oxidoreductase family.</text>
</comment>
<dbReference type="PANTHER" id="PTHR22912">
    <property type="entry name" value="DISULFIDE OXIDOREDUCTASE"/>
    <property type="match status" value="1"/>
</dbReference>
<dbReference type="InterPro" id="IPR050151">
    <property type="entry name" value="Class-I_Pyr_Nuc-Dis_Oxidored"/>
</dbReference>
<evidence type="ECO:0000256" key="1">
    <source>
        <dbReference type="ARBA" id="ARBA00007532"/>
    </source>
</evidence>
<proteinExistence type="inferred from homology"/>
<evidence type="ECO:0000256" key="4">
    <source>
        <dbReference type="ARBA" id="ARBA00023027"/>
    </source>
</evidence>
<evidence type="ECO:0000256" key="3">
    <source>
        <dbReference type="ARBA" id="ARBA00022827"/>
    </source>
</evidence>
<feature type="binding site" evidence="5">
    <location>
        <position position="281"/>
    </location>
    <ligand>
        <name>NAD(+)</name>
        <dbReference type="ChEBI" id="CHEBI:57540"/>
    </ligand>
</feature>
<keyword evidence="5" id="KW-0547">Nucleotide-binding</keyword>
<comment type="caution">
    <text evidence="9">The sequence shown here is derived from an EMBL/GenBank/DDBJ whole genome shotgun (WGS) entry which is preliminary data.</text>
</comment>
<accession>A0A2T0TYL7</accession>
<dbReference type="InterPro" id="IPR036188">
    <property type="entry name" value="FAD/NAD-bd_sf"/>
</dbReference>
<dbReference type="InterPro" id="IPR023753">
    <property type="entry name" value="FAD/NAD-binding_dom"/>
</dbReference>
<evidence type="ECO:0000313" key="9">
    <source>
        <dbReference type="EMBL" id="PRY50786.1"/>
    </source>
</evidence>
<keyword evidence="2" id="KW-0285">Flavoprotein</keyword>
<dbReference type="Pfam" id="PF07992">
    <property type="entry name" value="Pyr_redox_2"/>
    <property type="match status" value="1"/>
</dbReference>
<dbReference type="Pfam" id="PF02852">
    <property type="entry name" value="Pyr_redox_dim"/>
    <property type="match status" value="1"/>
</dbReference>
<evidence type="ECO:0000259" key="7">
    <source>
        <dbReference type="Pfam" id="PF02852"/>
    </source>
</evidence>
<dbReference type="GO" id="GO:0004148">
    <property type="term" value="F:dihydrolipoyl dehydrogenase (NADH) activity"/>
    <property type="evidence" value="ECO:0007669"/>
    <property type="project" value="TreeGrafter"/>
</dbReference>
<dbReference type="InterPro" id="IPR016156">
    <property type="entry name" value="FAD/NAD-linked_Rdtase_dimer_sf"/>
</dbReference>
<gene>
    <name evidence="9" type="ORF">BCF74_1388</name>
</gene>
<feature type="binding site" evidence="5">
    <location>
        <begin position="147"/>
        <end position="149"/>
    </location>
    <ligand>
        <name>FAD</name>
        <dbReference type="ChEBI" id="CHEBI:57692"/>
    </ligand>
</feature>
<dbReference type="AlphaFoldDB" id="A0A2T0TYL7"/>
<evidence type="ECO:0000256" key="2">
    <source>
        <dbReference type="ARBA" id="ARBA00022630"/>
    </source>
</evidence>
<organism evidence="9 10">
    <name type="scientific">Knoellia remsis</name>
    <dbReference type="NCBI Taxonomy" id="407159"/>
    <lineage>
        <taxon>Bacteria</taxon>
        <taxon>Bacillati</taxon>
        <taxon>Actinomycetota</taxon>
        <taxon>Actinomycetes</taxon>
        <taxon>Micrococcales</taxon>
        <taxon>Intrasporangiaceae</taxon>
        <taxon>Knoellia</taxon>
    </lineage>
</organism>
<evidence type="ECO:0000313" key="10">
    <source>
        <dbReference type="Proteomes" id="UP000237822"/>
    </source>
</evidence>
<dbReference type="GO" id="GO:0006103">
    <property type="term" value="P:2-oxoglutarate metabolic process"/>
    <property type="evidence" value="ECO:0007669"/>
    <property type="project" value="TreeGrafter"/>
</dbReference>
<dbReference type="InterPro" id="IPR004099">
    <property type="entry name" value="Pyr_nucl-diS_OxRdtase_dimer"/>
</dbReference>
<evidence type="ECO:0000256" key="5">
    <source>
        <dbReference type="PIRSR" id="PIRSR000350-3"/>
    </source>
</evidence>
<dbReference type="Proteomes" id="UP000237822">
    <property type="component" value="Unassembled WGS sequence"/>
</dbReference>
<dbReference type="EMBL" id="PVTI01000038">
    <property type="protein sequence ID" value="PRY50786.1"/>
    <property type="molecule type" value="Genomic_DNA"/>
</dbReference>
<feature type="binding site" evidence="5">
    <location>
        <position position="319"/>
    </location>
    <ligand>
        <name>FAD</name>
        <dbReference type="ChEBI" id="CHEBI:57692"/>
    </ligand>
</feature>
<feature type="binding site" evidence="5">
    <location>
        <begin position="182"/>
        <end position="189"/>
    </location>
    <ligand>
        <name>NAD(+)</name>
        <dbReference type="ChEBI" id="CHEBI:57540"/>
    </ligand>
</feature>
<dbReference type="Gene3D" id="3.30.390.30">
    <property type="match status" value="1"/>
</dbReference>
<name>A0A2T0TYL7_9MICO</name>
<dbReference type="InterPro" id="IPR001100">
    <property type="entry name" value="Pyr_nuc-diS_OxRdtase"/>
</dbReference>
<evidence type="ECO:0000259" key="8">
    <source>
        <dbReference type="Pfam" id="PF07992"/>
    </source>
</evidence>
<dbReference type="PRINTS" id="PR00368">
    <property type="entry name" value="FADPNR"/>
</dbReference>
<dbReference type="OrthoDB" id="4797035at2"/>
<keyword evidence="3 5" id="KW-0274">FAD</keyword>
<feature type="domain" description="Pyridine nucleotide-disulphide oxidoreductase dimerisation" evidence="7">
    <location>
        <begin position="359"/>
        <end position="465"/>
    </location>
</feature>
<dbReference type="PRINTS" id="PR00411">
    <property type="entry name" value="PNDRDTASEI"/>
</dbReference>
<dbReference type="SUPFAM" id="SSF51905">
    <property type="entry name" value="FAD/NAD(P)-binding domain"/>
    <property type="match status" value="1"/>
</dbReference>
<feature type="binding site" evidence="5">
    <location>
        <position position="57"/>
    </location>
    <ligand>
        <name>FAD</name>
        <dbReference type="ChEBI" id="CHEBI:57692"/>
    </ligand>
</feature>
<protein>
    <submittedName>
        <fullName evidence="9">Dihydrolipoamide dehydrogenase</fullName>
    </submittedName>
</protein>
<feature type="disulfide bond" description="Redox-active" evidence="6">
    <location>
        <begin position="48"/>
        <end position="53"/>
    </location>
</feature>
<feature type="binding site" evidence="5">
    <location>
        <position position="117"/>
    </location>
    <ligand>
        <name>FAD</name>
        <dbReference type="ChEBI" id="CHEBI:57692"/>
    </ligand>
</feature>
<comment type="cofactor">
    <cofactor evidence="5">
        <name>FAD</name>
        <dbReference type="ChEBI" id="CHEBI:57692"/>
    </cofactor>
    <text evidence="5">Binds 1 FAD per subunit.</text>
</comment>
<feature type="domain" description="FAD/NAD(P)-binding" evidence="8">
    <location>
        <begin position="10"/>
        <end position="298"/>
    </location>
</feature>
<keyword evidence="4 5" id="KW-0520">NAD</keyword>
<evidence type="ECO:0000256" key="6">
    <source>
        <dbReference type="PIRSR" id="PIRSR000350-4"/>
    </source>
</evidence>
<dbReference type="PANTHER" id="PTHR22912:SF151">
    <property type="entry name" value="DIHYDROLIPOYL DEHYDROGENASE, MITOCHONDRIAL"/>
    <property type="match status" value="1"/>
</dbReference>